<dbReference type="Gene3D" id="2.130.10.10">
    <property type="entry name" value="YVTN repeat-like/Quinoprotein amine dehydrogenase"/>
    <property type="match status" value="1"/>
</dbReference>
<dbReference type="InterPro" id="IPR015943">
    <property type="entry name" value="WD40/YVTN_repeat-like_dom_sf"/>
</dbReference>
<dbReference type="EMBL" id="MWIH01000005">
    <property type="protein sequence ID" value="OQO92697.1"/>
    <property type="molecule type" value="Genomic_DNA"/>
</dbReference>
<organism evidence="1 2">
    <name type="scientific">Saccharomonospora piscinae</name>
    <dbReference type="NCBI Taxonomy" id="687388"/>
    <lineage>
        <taxon>Bacteria</taxon>
        <taxon>Bacillati</taxon>
        <taxon>Actinomycetota</taxon>
        <taxon>Actinomycetes</taxon>
        <taxon>Pseudonocardiales</taxon>
        <taxon>Pseudonocardiaceae</taxon>
        <taxon>Saccharomonospora</taxon>
    </lineage>
</organism>
<evidence type="ECO:0000313" key="1">
    <source>
        <dbReference type="EMBL" id="OQO92697.1"/>
    </source>
</evidence>
<dbReference type="Proteomes" id="UP000192591">
    <property type="component" value="Unassembled WGS sequence"/>
</dbReference>
<protein>
    <submittedName>
        <fullName evidence="1">Glutaminyl-peptide cyclotransferase</fullName>
    </submittedName>
</protein>
<comment type="caution">
    <text evidence="1">The sequence shown here is derived from an EMBL/GenBank/DDBJ whole genome shotgun (WGS) entry which is preliminary data.</text>
</comment>
<dbReference type="SUPFAM" id="SSF63829">
    <property type="entry name" value="Calcium-dependent phosphotriesterase"/>
    <property type="match status" value="1"/>
</dbReference>
<evidence type="ECO:0000313" key="2">
    <source>
        <dbReference type="Proteomes" id="UP000192591"/>
    </source>
</evidence>
<gene>
    <name evidence="1" type="ORF">B1813_11100</name>
</gene>
<dbReference type="RefSeq" id="WP_081191721.1">
    <property type="nucleotide sequence ID" value="NZ_MWIH01000005.1"/>
</dbReference>
<keyword evidence="2" id="KW-1185">Reference proteome</keyword>
<dbReference type="PANTHER" id="PTHR31270:SF1">
    <property type="entry name" value="GLUTAMINYL-PEPTIDE CYCLOTRANSFERASE"/>
    <property type="match status" value="1"/>
</dbReference>
<dbReference type="PANTHER" id="PTHR31270">
    <property type="entry name" value="GLUTAMINYL-PEPTIDE CYCLOTRANSFERASE"/>
    <property type="match status" value="1"/>
</dbReference>
<keyword evidence="1" id="KW-0808">Transferase</keyword>
<name>A0A1V9A6E2_SACPI</name>
<dbReference type="InterPro" id="IPR007788">
    <property type="entry name" value="QCT"/>
</dbReference>
<dbReference type="Pfam" id="PF05096">
    <property type="entry name" value="Glu_cyclase_2"/>
    <property type="match status" value="1"/>
</dbReference>
<dbReference type="GO" id="GO:0016603">
    <property type="term" value="F:glutaminyl-peptide cyclotransferase activity"/>
    <property type="evidence" value="ECO:0007669"/>
    <property type="project" value="InterPro"/>
</dbReference>
<sequence length="266" mass="28403">MVGLLTAALSALPIAACAPEAPRSSQDTDAEDPAPRPLRAEVLDVLPHDPEAFTQGLEVSGDTLYEGTGLVGESTLRAGPVGGEPTTTVAVPEPLFGEGITVVDDRIWQLTWRAGIAIERDRDTLEERRRVDYDGEGWGLCHQPERDRLVMSDGSATLTFRDPADFTVLGTVTVTDTGTPVTDLNELECVDGDVYANVWHSDDLLRIDAETGAVTARVDAGGLLTPEEAAEADVLNGVAALPGTDHFLLTGKLWPKMFVVRFVPTG</sequence>
<proteinExistence type="predicted"/>
<reference evidence="1 2" key="1">
    <citation type="submission" date="2017-02" db="EMBL/GenBank/DDBJ databases">
        <title>Draft genome of Saccharomonospora sp. 154.</title>
        <authorList>
            <person name="Alonso-Carmona G.S."/>
            <person name="De La Haba R."/>
            <person name="Vera-Gargallo B."/>
            <person name="Sandoval-Trujillo A.H."/>
            <person name="Ramirez-Duran N."/>
            <person name="Ventosa A."/>
        </authorList>
    </citation>
    <scope>NUCLEOTIDE SEQUENCE [LARGE SCALE GENOMIC DNA]</scope>
    <source>
        <strain evidence="1 2">LRS4.154</strain>
    </source>
</reference>
<dbReference type="AlphaFoldDB" id="A0A1V9A6E2"/>
<dbReference type="STRING" id="1962155.B1813_11100"/>
<accession>A0A1V9A6E2</accession>